<dbReference type="SUPFAM" id="SSF52540">
    <property type="entry name" value="P-loop containing nucleoside triphosphate hydrolases"/>
    <property type="match status" value="2"/>
</dbReference>
<dbReference type="GO" id="GO:0003682">
    <property type="term" value="F:chromatin binding"/>
    <property type="evidence" value="ECO:0007669"/>
    <property type="project" value="TreeGrafter"/>
</dbReference>
<protein>
    <recommendedName>
        <fullName evidence="3">Helicase ATP-binding domain-containing protein</fullName>
    </recommendedName>
</protein>
<dbReference type="CDD" id="cd18793">
    <property type="entry name" value="SF2_C_SNF"/>
    <property type="match status" value="1"/>
</dbReference>
<dbReference type="InterPro" id="IPR038718">
    <property type="entry name" value="SNF2-like_sf"/>
</dbReference>
<gene>
    <name evidence="4" type="ORF">FQN60_010614</name>
</gene>
<feature type="domain" description="Helicase ATP-binding" evidence="3">
    <location>
        <begin position="220"/>
        <end position="355"/>
    </location>
</feature>
<dbReference type="Gene3D" id="3.40.50.10810">
    <property type="entry name" value="Tandem AAA-ATPase domain"/>
    <property type="match status" value="2"/>
</dbReference>
<feature type="compositionally biased region" description="Basic and acidic residues" evidence="2">
    <location>
        <begin position="131"/>
        <end position="140"/>
    </location>
</feature>
<dbReference type="GO" id="GO:0005634">
    <property type="term" value="C:nucleus"/>
    <property type="evidence" value="ECO:0007669"/>
    <property type="project" value="TreeGrafter"/>
</dbReference>
<evidence type="ECO:0000256" key="1">
    <source>
        <dbReference type="ARBA" id="ARBA00022801"/>
    </source>
</evidence>
<dbReference type="InterPro" id="IPR014001">
    <property type="entry name" value="Helicase_ATP-bd"/>
</dbReference>
<sequence>MSSVKEESRSGSPHCPKPDESEEPLGTAMETGAANDVIVKSEEMPSKVVITEAMEEEEKQLMEEGEREEKEMMEKRLQHLLQKSNIYSKFLLTKMEQQHNEERLKKEKFEKNAQKKTNGAEPEKAKKKRRRDEDYKIADVMSKEEIMSQAKKTKVEETDKAPAQKKLEAEDIEKMSDSNLDIKNRLSETVRDNATHLLHPHRKVNGQPVPAKQPELFTGGMLWENGINGILADEMGLGKTIQCIAHIAMMIEKKVMGPFLVVAPLSTLPNWINEFKRFTPEVAVLLFHGTQPERLKLQKQIRRPQGPISMIKNLNCRLVRELKLLPTDNKLLLTGTPLQNNLSELWSLLNFLLPEVFDDLKSVVATEREQNILSMLHQILTPFLLRRLKSDVTLDVPPKKEIIVFAPLTAKQERFYTAVVNKTIAKMLGVEKTEAPVALTPSGRLKRSSRKVVNYKETKEDKVFDEEKYLEALYKEMEGKESPLDAHINLKLRNILMLLKKCCNHPYLLEYPLDPATQEFKIDEQLVQSSGKFLILDRLLLALKKRGHKVLIFSQMTTILDLLVDYCYLRGFQYSRLDGSMSYPDRDENNPQADLQAQDRCHRIGQTKPVVVYRLVTANTIDQKILERASAKRKLEQMVIHKNKFKGGKAELNQSKSCIDLDELKELLKARGPEKEMKASRGKVISDHDLELLLDRSDLMDKEKGKMKKEKVGVFRVIDTKEASEITLT</sequence>
<dbReference type="InterPro" id="IPR027417">
    <property type="entry name" value="P-loop_NTPase"/>
</dbReference>
<accession>A0A5J5CAY0</accession>
<feature type="compositionally biased region" description="Basic and acidic residues" evidence="2">
    <location>
        <begin position="98"/>
        <end position="113"/>
    </location>
</feature>
<keyword evidence="1" id="KW-0378">Hydrolase</keyword>
<dbReference type="InterPro" id="IPR000330">
    <property type="entry name" value="SNF2_N"/>
</dbReference>
<dbReference type="PANTHER" id="PTHR47161">
    <property type="entry name" value="LYMPHOID-SPECIFIC HELICASE"/>
    <property type="match status" value="1"/>
</dbReference>
<dbReference type="GO" id="GO:0005524">
    <property type="term" value="F:ATP binding"/>
    <property type="evidence" value="ECO:0007669"/>
    <property type="project" value="InterPro"/>
</dbReference>
<feature type="region of interest" description="Disordered" evidence="2">
    <location>
        <begin position="1"/>
        <end position="42"/>
    </location>
</feature>
<name>A0A5J5CAY0_9PERO</name>
<feature type="region of interest" description="Disordered" evidence="2">
    <location>
        <begin position="98"/>
        <end position="140"/>
    </location>
</feature>
<organism evidence="4 5">
    <name type="scientific">Etheostoma spectabile</name>
    <name type="common">orangethroat darter</name>
    <dbReference type="NCBI Taxonomy" id="54343"/>
    <lineage>
        <taxon>Eukaryota</taxon>
        <taxon>Metazoa</taxon>
        <taxon>Chordata</taxon>
        <taxon>Craniata</taxon>
        <taxon>Vertebrata</taxon>
        <taxon>Euteleostomi</taxon>
        <taxon>Actinopterygii</taxon>
        <taxon>Neopterygii</taxon>
        <taxon>Teleostei</taxon>
        <taxon>Neoteleostei</taxon>
        <taxon>Acanthomorphata</taxon>
        <taxon>Eupercaria</taxon>
        <taxon>Perciformes</taxon>
        <taxon>Percoidei</taxon>
        <taxon>Percidae</taxon>
        <taxon>Etheostomatinae</taxon>
        <taxon>Etheostoma</taxon>
    </lineage>
</organism>
<dbReference type="SMART" id="SM00487">
    <property type="entry name" value="DEXDc"/>
    <property type="match status" value="1"/>
</dbReference>
<dbReference type="GO" id="GO:0044027">
    <property type="term" value="P:negative regulation of gene expression via chromosomal CpG island methylation"/>
    <property type="evidence" value="ECO:0007669"/>
    <property type="project" value="TreeGrafter"/>
</dbReference>
<dbReference type="GO" id="GO:0016787">
    <property type="term" value="F:hydrolase activity"/>
    <property type="evidence" value="ECO:0007669"/>
    <property type="project" value="UniProtKB-KW"/>
</dbReference>
<dbReference type="GO" id="GO:0005721">
    <property type="term" value="C:pericentric heterochromatin"/>
    <property type="evidence" value="ECO:0007669"/>
    <property type="project" value="TreeGrafter"/>
</dbReference>
<keyword evidence="5" id="KW-1185">Reference proteome</keyword>
<dbReference type="PANTHER" id="PTHR47161:SF1">
    <property type="entry name" value="LYMPHOID-SPECIFIC HELICASE"/>
    <property type="match status" value="1"/>
</dbReference>
<dbReference type="InterPro" id="IPR049730">
    <property type="entry name" value="SNF2/RAD54-like_C"/>
</dbReference>
<dbReference type="GO" id="GO:0006346">
    <property type="term" value="P:DNA methylation-dependent constitutive heterochromatin formation"/>
    <property type="evidence" value="ECO:0007669"/>
    <property type="project" value="TreeGrafter"/>
</dbReference>
<dbReference type="GO" id="GO:0046651">
    <property type="term" value="P:lymphocyte proliferation"/>
    <property type="evidence" value="ECO:0007669"/>
    <property type="project" value="TreeGrafter"/>
</dbReference>
<reference evidence="4 5" key="1">
    <citation type="submission" date="2019-08" db="EMBL/GenBank/DDBJ databases">
        <title>A chromosome-level genome assembly, high-density linkage maps, and genome scans reveal the genomic architecture of hybrid incompatibilities underlying speciation via character displacement in darters (Percidae: Etheostominae).</title>
        <authorList>
            <person name="Moran R.L."/>
            <person name="Catchen J.M."/>
            <person name="Fuller R.C."/>
        </authorList>
    </citation>
    <scope>NUCLEOTIDE SEQUENCE [LARGE SCALE GENOMIC DNA]</scope>
    <source>
        <strain evidence="4">EspeVRDwgs_2016</strain>
        <tissue evidence="4">Muscle</tissue>
    </source>
</reference>
<dbReference type="Gene3D" id="3.40.50.300">
    <property type="entry name" value="P-loop containing nucleotide triphosphate hydrolases"/>
    <property type="match status" value="2"/>
</dbReference>
<comment type="caution">
    <text evidence="4">The sequence shown here is derived from an EMBL/GenBank/DDBJ whole genome shotgun (WGS) entry which is preliminary data.</text>
</comment>
<dbReference type="GO" id="GO:0031508">
    <property type="term" value="P:pericentric heterochromatin formation"/>
    <property type="evidence" value="ECO:0007669"/>
    <property type="project" value="TreeGrafter"/>
</dbReference>
<dbReference type="AlphaFoldDB" id="A0A5J5CAY0"/>
<evidence type="ECO:0000256" key="2">
    <source>
        <dbReference type="SAM" id="MobiDB-lite"/>
    </source>
</evidence>
<dbReference type="PROSITE" id="PS51192">
    <property type="entry name" value="HELICASE_ATP_BIND_1"/>
    <property type="match status" value="1"/>
</dbReference>
<proteinExistence type="predicted"/>
<dbReference type="EMBL" id="VOFY01000051">
    <property type="protein sequence ID" value="KAA8579014.1"/>
    <property type="molecule type" value="Genomic_DNA"/>
</dbReference>
<evidence type="ECO:0000313" key="5">
    <source>
        <dbReference type="Proteomes" id="UP000327493"/>
    </source>
</evidence>
<evidence type="ECO:0000259" key="3">
    <source>
        <dbReference type="PROSITE" id="PS51192"/>
    </source>
</evidence>
<evidence type="ECO:0000313" key="4">
    <source>
        <dbReference type="EMBL" id="KAA8579014.1"/>
    </source>
</evidence>
<dbReference type="Proteomes" id="UP000327493">
    <property type="component" value="Unassembled WGS sequence"/>
</dbReference>
<dbReference type="Pfam" id="PF00176">
    <property type="entry name" value="SNF2-rel_dom"/>
    <property type="match status" value="2"/>
</dbReference>